<dbReference type="InterPro" id="IPR018707">
    <property type="entry name" value="LpxR"/>
</dbReference>
<dbReference type="EMBL" id="JAQIPB010000001">
    <property type="protein sequence ID" value="MDA7414895.1"/>
    <property type="molecule type" value="Genomic_DNA"/>
</dbReference>
<sequence length="386" mass="41841">MHRNPLGKQGQTFIARGRRLAALLTLGAAATAAQAQGGAVQADAAAATQAPVPARSTLCAGGSALSQGQWTANLRVDNDLFGGSQQDQGYTNGVLLTVVSPNLVDYLSDPCLPAMARGLNRYLSGLSHDGFEQQNMVFSFGQGLFTPQDISRSDLIRDDRPYAGALLLSVGYNARSGDVLRTSHLRLGIVGPSALGRQTQNAVHKLIGDQRANGWGNQLRDEFVVQFVHERMQRWAPEHDRSGWSWDAIGHWGGAVGNLQSYLNAGVELRYGWRLPDDFGSTPLRPAGENTAPTRGLGSVAGSGWAGHAFVTTDLRLVFNDITLNGNTFKNSHSVDMRHAVADLGYGLALTHGPWKFAFARYHRTREFQGQKQLPVFGSFTISRRF</sequence>
<accession>A0AAE3N3J4</accession>
<organism evidence="2 3">
    <name type="scientific">Xenophilus arseniciresistens</name>
    <dbReference type="NCBI Taxonomy" id="1283306"/>
    <lineage>
        <taxon>Bacteria</taxon>
        <taxon>Pseudomonadati</taxon>
        <taxon>Pseudomonadota</taxon>
        <taxon>Betaproteobacteria</taxon>
        <taxon>Burkholderiales</taxon>
        <taxon>Comamonadaceae</taxon>
        <taxon>Xenophilus</taxon>
    </lineage>
</organism>
<dbReference type="InterPro" id="IPR037107">
    <property type="entry name" value="Put_OMP_sf"/>
</dbReference>
<keyword evidence="3" id="KW-1185">Reference proteome</keyword>
<name>A0AAE3N3J4_9BURK</name>
<comment type="caution">
    <text evidence="2">The sequence shown here is derived from an EMBL/GenBank/DDBJ whole genome shotgun (WGS) entry which is preliminary data.</text>
</comment>
<proteinExistence type="predicted"/>
<feature type="chain" id="PRO_5042157812" evidence="1">
    <location>
        <begin position="36"/>
        <end position="386"/>
    </location>
</feature>
<dbReference type="Pfam" id="PF09982">
    <property type="entry name" value="LpxR"/>
    <property type="match status" value="1"/>
</dbReference>
<dbReference type="RefSeq" id="WP_271426170.1">
    <property type="nucleotide sequence ID" value="NZ_JAQIPB010000001.1"/>
</dbReference>
<dbReference type="AlphaFoldDB" id="A0AAE3N3J4"/>
<dbReference type="Gene3D" id="2.40.128.140">
    <property type="entry name" value="Outer membrane protein"/>
    <property type="match status" value="1"/>
</dbReference>
<evidence type="ECO:0000256" key="1">
    <source>
        <dbReference type="SAM" id="SignalP"/>
    </source>
</evidence>
<reference evidence="2" key="1">
    <citation type="submission" date="2023-01" db="EMBL/GenBank/DDBJ databases">
        <title>Xenophilus mangrovi sp. nov., isolated from soil of Mangrove nature reserve.</title>
        <authorList>
            <person name="Xu S."/>
            <person name="Liu Z."/>
            <person name="Xu Y."/>
        </authorList>
    </citation>
    <scope>NUCLEOTIDE SEQUENCE</scope>
    <source>
        <strain evidence="2">YW8</strain>
    </source>
</reference>
<evidence type="ECO:0000313" key="3">
    <source>
        <dbReference type="Proteomes" id="UP001212602"/>
    </source>
</evidence>
<dbReference type="Proteomes" id="UP001212602">
    <property type="component" value="Unassembled WGS sequence"/>
</dbReference>
<feature type="signal peptide" evidence="1">
    <location>
        <begin position="1"/>
        <end position="35"/>
    </location>
</feature>
<protein>
    <submittedName>
        <fullName evidence="2">Lipid A deacylase LpxR family protein</fullName>
    </submittedName>
</protein>
<gene>
    <name evidence="2" type="ORF">PGB34_00830</name>
</gene>
<evidence type="ECO:0000313" key="2">
    <source>
        <dbReference type="EMBL" id="MDA7414895.1"/>
    </source>
</evidence>
<keyword evidence="1" id="KW-0732">Signal</keyword>